<evidence type="ECO:0000313" key="1">
    <source>
        <dbReference type="EMBL" id="OHT08211.1"/>
    </source>
</evidence>
<evidence type="ECO:0000313" key="2">
    <source>
        <dbReference type="Proteomes" id="UP000179807"/>
    </source>
</evidence>
<sequence>MSDVHSRLFRDSLEPKSVKLPFYLREVKRIETDKWHKTLQCDNKLTTRPYAKSISQVPFAITNFAFTQRPVKRMYIPESSLSKVNYGLMRTIDQWPLNVSPRKVCSRNEESPVTAKVNTCRLKHHLLHDQIESDASLRKKASETQRNDGEWISVRKEMKEVKPAKNKRKVKEGVRKLTDAISATVSSWEISGYTHHLSDMNI</sequence>
<keyword evidence="2" id="KW-1185">Reference proteome</keyword>
<name>A0A1J4KAG6_9EUKA</name>
<dbReference type="GeneID" id="94837811"/>
<protein>
    <submittedName>
        <fullName evidence="1">Uncharacterized protein</fullName>
    </submittedName>
</protein>
<proteinExistence type="predicted"/>
<dbReference type="AlphaFoldDB" id="A0A1J4KAG6"/>
<dbReference type="Proteomes" id="UP000179807">
    <property type="component" value="Unassembled WGS sequence"/>
</dbReference>
<dbReference type="EMBL" id="MLAK01000674">
    <property type="protein sequence ID" value="OHT08211.1"/>
    <property type="molecule type" value="Genomic_DNA"/>
</dbReference>
<accession>A0A1J4KAG6</accession>
<reference evidence="1" key="1">
    <citation type="submission" date="2016-10" db="EMBL/GenBank/DDBJ databases">
        <authorList>
            <person name="Benchimol M."/>
            <person name="Almeida L.G."/>
            <person name="Vasconcelos A.T."/>
            <person name="Perreira-Neves A."/>
            <person name="Rosa I.A."/>
            <person name="Tasca T."/>
            <person name="Bogo M.R."/>
            <person name="de Souza W."/>
        </authorList>
    </citation>
    <scope>NUCLEOTIDE SEQUENCE [LARGE SCALE GENOMIC DNA]</scope>
    <source>
        <strain evidence="1">K</strain>
    </source>
</reference>
<dbReference type="RefSeq" id="XP_068361347.1">
    <property type="nucleotide sequence ID" value="XM_068503107.1"/>
</dbReference>
<gene>
    <name evidence="1" type="ORF">TRFO_23367</name>
</gene>
<comment type="caution">
    <text evidence="1">The sequence shown here is derived from an EMBL/GenBank/DDBJ whole genome shotgun (WGS) entry which is preliminary data.</text>
</comment>
<dbReference type="VEuPathDB" id="TrichDB:TRFO_23367"/>
<organism evidence="1 2">
    <name type="scientific">Tritrichomonas foetus</name>
    <dbReference type="NCBI Taxonomy" id="1144522"/>
    <lineage>
        <taxon>Eukaryota</taxon>
        <taxon>Metamonada</taxon>
        <taxon>Parabasalia</taxon>
        <taxon>Tritrichomonadida</taxon>
        <taxon>Tritrichomonadidae</taxon>
        <taxon>Tritrichomonas</taxon>
    </lineage>
</organism>